<proteinExistence type="predicted"/>
<accession>A0A6A6CSK9</accession>
<protein>
    <recommendedName>
        <fullName evidence="4">Transcription factor domain-containing protein</fullName>
    </recommendedName>
</protein>
<organism evidence="2 3">
    <name type="scientific">Zasmidium cellare ATCC 36951</name>
    <dbReference type="NCBI Taxonomy" id="1080233"/>
    <lineage>
        <taxon>Eukaryota</taxon>
        <taxon>Fungi</taxon>
        <taxon>Dikarya</taxon>
        <taxon>Ascomycota</taxon>
        <taxon>Pezizomycotina</taxon>
        <taxon>Dothideomycetes</taxon>
        <taxon>Dothideomycetidae</taxon>
        <taxon>Mycosphaerellales</taxon>
        <taxon>Mycosphaerellaceae</taxon>
        <taxon>Zasmidium</taxon>
    </lineage>
</organism>
<reference evidence="2" key="1">
    <citation type="journal article" date="2020" name="Stud. Mycol.">
        <title>101 Dothideomycetes genomes: a test case for predicting lifestyles and emergence of pathogens.</title>
        <authorList>
            <person name="Haridas S."/>
            <person name="Albert R."/>
            <person name="Binder M."/>
            <person name="Bloem J."/>
            <person name="Labutti K."/>
            <person name="Salamov A."/>
            <person name="Andreopoulos B."/>
            <person name="Baker S."/>
            <person name="Barry K."/>
            <person name="Bills G."/>
            <person name="Bluhm B."/>
            <person name="Cannon C."/>
            <person name="Castanera R."/>
            <person name="Culley D."/>
            <person name="Daum C."/>
            <person name="Ezra D."/>
            <person name="Gonzalez J."/>
            <person name="Henrissat B."/>
            <person name="Kuo A."/>
            <person name="Liang C."/>
            <person name="Lipzen A."/>
            <person name="Lutzoni F."/>
            <person name="Magnuson J."/>
            <person name="Mondo S."/>
            <person name="Nolan M."/>
            <person name="Ohm R."/>
            <person name="Pangilinan J."/>
            <person name="Park H.-J."/>
            <person name="Ramirez L."/>
            <person name="Alfaro M."/>
            <person name="Sun H."/>
            <person name="Tritt A."/>
            <person name="Yoshinaga Y."/>
            <person name="Zwiers L.-H."/>
            <person name="Turgeon B."/>
            <person name="Goodwin S."/>
            <person name="Spatafora J."/>
            <person name="Crous P."/>
            <person name="Grigoriev I."/>
        </authorList>
    </citation>
    <scope>NUCLEOTIDE SEQUENCE</scope>
    <source>
        <strain evidence="2">ATCC 36951</strain>
    </source>
</reference>
<gene>
    <name evidence="2" type="ORF">M409DRAFT_19870</name>
</gene>
<evidence type="ECO:0000256" key="1">
    <source>
        <dbReference type="SAM" id="MobiDB-lite"/>
    </source>
</evidence>
<sequence length="536" mass="59430">MDLDLALMRPFLDGVPVFDDIVPESSSNRDNEGIIVEREALQTVMKSPMRAGHVQERNVANQARVRRGQKGFAKLGGKTVEEGVGGKQARCKDRKARTKKVTSAKGTPSPALSVLSPVTGAPHTNSFDRGKNQSEVAELSHYMTQTLFTHLFEGHKERHAWFAVFQVYPILFHAFTHAAALHKDVLRNQVALSCTPESLWHKGHAMMLLKDALDHLDVANIEVLLMVMVTLATHDLSTERLSSGGKMGFVPYVPDAYWMSVYGRLETIEQHLGAIGGLVGLVGGLGKISLPGLANCLALTDMMVAGIDCVPPSFPCFWTPDASILASHSKLRSSSDQRPGKGFFADVPGGLPLHTLSVLMRLANINRYMAKNCGTDMTDDAYRRMMSTRNSIHHAVLSLPLWDDLPEAERNLSKTCQQPFYEATRLSAIIYSCAVIYGLPPHRNWHLKLTGELRKIIEGYTNFMDEAPYLLLWVLCVGALAALRSPDRMSFEQKLGEVVAKHEELRPFDKALVVLEDFVWSQRACKDGIERLCNSI</sequence>
<dbReference type="OrthoDB" id="3469466at2759"/>
<dbReference type="InterPro" id="IPR021858">
    <property type="entry name" value="Fun_TF"/>
</dbReference>
<dbReference type="RefSeq" id="XP_033671156.1">
    <property type="nucleotide sequence ID" value="XM_033805131.1"/>
</dbReference>
<feature type="region of interest" description="Disordered" evidence="1">
    <location>
        <begin position="84"/>
        <end position="129"/>
    </location>
</feature>
<dbReference type="Proteomes" id="UP000799537">
    <property type="component" value="Unassembled WGS sequence"/>
</dbReference>
<dbReference type="GeneID" id="54558403"/>
<dbReference type="PANTHER" id="PTHR37540">
    <property type="entry name" value="TRANSCRIPTION FACTOR (ACR-2), PUTATIVE-RELATED-RELATED"/>
    <property type="match status" value="1"/>
</dbReference>
<evidence type="ECO:0008006" key="4">
    <source>
        <dbReference type="Google" id="ProtNLM"/>
    </source>
</evidence>
<feature type="compositionally biased region" description="Basic residues" evidence="1">
    <location>
        <begin position="92"/>
        <end position="102"/>
    </location>
</feature>
<keyword evidence="3" id="KW-1185">Reference proteome</keyword>
<name>A0A6A6CSK9_ZASCE</name>
<dbReference type="Pfam" id="PF11951">
    <property type="entry name" value="Fungal_trans_2"/>
    <property type="match status" value="1"/>
</dbReference>
<dbReference type="AlphaFoldDB" id="A0A6A6CSK9"/>
<dbReference type="EMBL" id="ML993586">
    <property type="protein sequence ID" value="KAF2170267.1"/>
    <property type="molecule type" value="Genomic_DNA"/>
</dbReference>
<dbReference type="PANTHER" id="PTHR37540:SF5">
    <property type="entry name" value="TRANSCRIPTION FACTOR DOMAIN-CONTAINING PROTEIN"/>
    <property type="match status" value="1"/>
</dbReference>
<evidence type="ECO:0000313" key="3">
    <source>
        <dbReference type="Proteomes" id="UP000799537"/>
    </source>
</evidence>
<evidence type="ECO:0000313" key="2">
    <source>
        <dbReference type="EMBL" id="KAF2170267.1"/>
    </source>
</evidence>